<organism evidence="8 9">
    <name type="scientific">Cohnella zeiphila</name>
    <dbReference type="NCBI Taxonomy" id="2761120"/>
    <lineage>
        <taxon>Bacteria</taxon>
        <taxon>Bacillati</taxon>
        <taxon>Bacillota</taxon>
        <taxon>Bacilli</taxon>
        <taxon>Bacillales</taxon>
        <taxon>Paenibacillaceae</taxon>
        <taxon>Cohnella</taxon>
    </lineage>
</organism>
<evidence type="ECO:0000256" key="1">
    <source>
        <dbReference type="ARBA" id="ARBA00004651"/>
    </source>
</evidence>
<dbReference type="InterPro" id="IPR018076">
    <property type="entry name" value="T2SS_GspF_dom"/>
</dbReference>
<evidence type="ECO:0000256" key="3">
    <source>
        <dbReference type="ARBA" id="ARBA00022692"/>
    </source>
</evidence>
<dbReference type="PANTHER" id="PTHR35007:SF1">
    <property type="entry name" value="PILUS ASSEMBLY PROTEIN"/>
    <property type="match status" value="1"/>
</dbReference>
<feature type="transmembrane region" description="Helical" evidence="6">
    <location>
        <begin position="37"/>
        <end position="57"/>
    </location>
</feature>
<evidence type="ECO:0000313" key="8">
    <source>
        <dbReference type="EMBL" id="MBB6730967.1"/>
    </source>
</evidence>
<feature type="transmembrane region" description="Helical" evidence="6">
    <location>
        <begin position="12"/>
        <end position="31"/>
    </location>
</feature>
<keyword evidence="4 6" id="KW-1133">Transmembrane helix</keyword>
<keyword evidence="3 6" id="KW-0812">Transmembrane</keyword>
<feature type="transmembrane region" description="Helical" evidence="6">
    <location>
        <begin position="192"/>
        <end position="212"/>
    </location>
</feature>
<evidence type="ECO:0000259" key="7">
    <source>
        <dbReference type="Pfam" id="PF00482"/>
    </source>
</evidence>
<feature type="domain" description="Type II secretion system protein GspF" evidence="7">
    <location>
        <begin position="73"/>
        <end position="203"/>
    </location>
</feature>
<comment type="subcellular location">
    <subcellularLocation>
        <location evidence="1">Cell membrane</location>
        <topology evidence="1">Multi-pass membrane protein</topology>
    </subcellularLocation>
</comment>
<proteinExistence type="predicted"/>
<dbReference type="EMBL" id="JACJVO010000009">
    <property type="protein sequence ID" value="MBB6730967.1"/>
    <property type="molecule type" value="Genomic_DNA"/>
</dbReference>
<dbReference type="RefSeq" id="WP_185128621.1">
    <property type="nucleotide sequence ID" value="NZ_JACJVO010000009.1"/>
</dbReference>
<dbReference type="AlphaFoldDB" id="A0A7X0SJ79"/>
<evidence type="ECO:0000256" key="5">
    <source>
        <dbReference type="ARBA" id="ARBA00023136"/>
    </source>
</evidence>
<gene>
    <name evidence="8" type="ORF">H7C18_08630</name>
</gene>
<evidence type="ECO:0000256" key="4">
    <source>
        <dbReference type="ARBA" id="ARBA00022989"/>
    </source>
</evidence>
<comment type="caution">
    <text evidence="8">The sequence shown here is derived from an EMBL/GenBank/DDBJ whole genome shotgun (WGS) entry which is preliminary data.</text>
</comment>
<accession>A0A7X0SJ79</accession>
<keyword evidence="5 6" id="KW-0472">Membrane</keyword>
<evidence type="ECO:0000256" key="2">
    <source>
        <dbReference type="ARBA" id="ARBA00022475"/>
    </source>
</evidence>
<name>A0A7X0SJ79_9BACL</name>
<dbReference type="Pfam" id="PF00482">
    <property type="entry name" value="T2SSF"/>
    <property type="match status" value="1"/>
</dbReference>
<keyword evidence="9" id="KW-1185">Reference proteome</keyword>
<dbReference type="PROSITE" id="PS51257">
    <property type="entry name" value="PROKAR_LIPOPROTEIN"/>
    <property type="match status" value="1"/>
</dbReference>
<dbReference type="GO" id="GO:0005886">
    <property type="term" value="C:plasma membrane"/>
    <property type="evidence" value="ECO:0007669"/>
    <property type="project" value="UniProtKB-SubCell"/>
</dbReference>
<dbReference type="Proteomes" id="UP000564644">
    <property type="component" value="Unassembled WGS sequence"/>
</dbReference>
<feature type="transmembrane region" description="Helical" evidence="6">
    <location>
        <begin position="218"/>
        <end position="239"/>
    </location>
</feature>
<reference evidence="8 9" key="1">
    <citation type="submission" date="2020-08" db="EMBL/GenBank/DDBJ databases">
        <title>Cohnella phylogeny.</title>
        <authorList>
            <person name="Dunlap C."/>
        </authorList>
    </citation>
    <scope>NUCLEOTIDE SEQUENCE [LARGE SCALE GENOMIC DNA]</scope>
    <source>
        <strain evidence="8 9">CBP 2801</strain>
    </source>
</reference>
<keyword evidence="2" id="KW-1003">Cell membrane</keyword>
<dbReference type="PANTHER" id="PTHR35007">
    <property type="entry name" value="INTEGRAL MEMBRANE PROTEIN-RELATED"/>
    <property type="match status" value="1"/>
</dbReference>
<evidence type="ECO:0000256" key="6">
    <source>
        <dbReference type="SAM" id="Phobius"/>
    </source>
</evidence>
<protein>
    <submittedName>
        <fullName evidence="8">Type II secretion system F family protein</fullName>
    </submittedName>
</protein>
<evidence type="ECO:0000313" key="9">
    <source>
        <dbReference type="Proteomes" id="UP000564644"/>
    </source>
</evidence>
<sequence>MPDYRICRLTRFQQSAAFLIGACFCFAAVWVLYRQPIVALLAVPGGYFAPGLLRRRWQRQRQERLRRSFKDMLQALGSLLAAGRSVENAFAALEDDLELLIGDPKADILVEIRAVVNRCRNGEPLEVPLADFAERSGLEEARSFSEVISICKRAGGDLVEVVRRTAGMIGEKMEVELELMVLLAQKRLESRLMMAMPFAFVGLLGFFAGDYMDGLHQGIGWLILTVCLALLGLCCWWILRIMDIRL</sequence>